<evidence type="ECO:0000313" key="2">
    <source>
        <dbReference type="EMBL" id="KAF1381859.1"/>
    </source>
</evidence>
<comment type="caution">
    <text evidence="2">The sequence shown here is derived from an EMBL/GenBank/DDBJ whole genome shotgun (WGS) entry which is preliminary data.</text>
</comment>
<evidence type="ECO:0000256" key="1">
    <source>
        <dbReference type="SAM" id="MobiDB-lite"/>
    </source>
</evidence>
<dbReference type="Proteomes" id="UP000465112">
    <property type="component" value="Chromosome 13"/>
</dbReference>
<feature type="region of interest" description="Disordered" evidence="1">
    <location>
        <begin position="31"/>
        <end position="55"/>
    </location>
</feature>
<name>A0A6A5ETX1_PERFL</name>
<keyword evidence="3" id="KW-1185">Reference proteome</keyword>
<proteinExistence type="predicted"/>
<accession>A0A6A5ETX1</accession>
<organism evidence="2 3">
    <name type="scientific">Perca fluviatilis</name>
    <name type="common">European perch</name>
    <dbReference type="NCBI Taxonomy" id="8168"/>
    <lineage>
        <taxon>Eukaryota</taxon>
        <taxon>Metazoa</taxon>
        <taxon>Chordata</taxon>
        <taxon>Craniata</taxon>
        <taxon>Vertebrata</taxon>
        <taxon>Euteleostomi</taxon>
        <taxon>Actinopterygii</taxon>
        <taxon>Neopterygii</taxon>
        <taxon>Teleostei</taxon>
        <taxon>Neoteleostei</taxon>
        <taxon>Acanthomorphata</taxon>
        <taxon>Eupercaria</taxon>
        <taxon>Perciformes</taxon>
        <taxon>Percoidei</taxon>
        <taxon>Percidae</taxon>
        <taxon>Percinae</taxon>
        <taxon>Perca</taxon>
    </lineage>
</organism>
<protein>
    <submittedName>
        <fullName evidence="2">Uncharacterized protein</fullName>
    </submittedName>
</protein>
<gene>
    <name evidence="2" type="ORF">PFLUV_G00158380</name>
</gene>
<evidence type="ECO:0000313" key="3">
    <source>
        <dbReference type="Proteomes" id="UP000465112"/>
    </source>
</evidence>
<dbReference type="EMBL" id="VHII01000013">
    <property type="protein sequence ID" value="KAF1381859.1"/>
    <property type="molecule type" value="Genomic_DNA"/>
</dbReference>
<dbReference type="AlphaFoldDB" id="A0A6A5ETX1"/>
<reference evidence="2 3" key="1">
    <citation type="submission" date="2019-06" db="EMBL/GenBank/DDBJ databases">
        <title>A chromosome-scale genome assembly of the European perch, Perca fluviatilis.</title>
        <authorList>
            <person name="Roques C."/>
            <person name="Zahm M."/>
            <person name="Cabau C."/>
            <person name="Klopp C."/>
            <person name="Bouchez O."/>
            <person name="Donnadieu C."/>
            <person name="Kuhl H."/>
            <person name="Gislard M."/>
            <person name="Guendouz S."/>
            <person name="Journot L."/>
            <person name="Haffray P."/>
            <person name="Bestin A."/>
            <person name="Morvezen R."/>
            <person name="Feron R."/>
            <person name="Wen M."/>
            <person name="Jouanno E."/>
            <person name="Herpin A."/>
            <person name="Schartl M."/>
            <person name="Postlethwait J."/>
            <person name="Schaerlinger B."/>
            <person name="Chardard D."/>
            <person name="Lecocq T."/>
            <person name="Poncet C."/>
            <person name="Jaffrelo L."/>
            <person name="Lampietro C."/>
            <person name="Guiguen Y."/>
        </authorList>
    </citation>
    <scope>NUCLEOTIDE SEQUENCE [LARGE SCALE GENOMIC DNA]</scope>
    <source>
        <tissue evidence="2">Blood</tissue>
    </source>
</reference>
<sequence>MSPLRVCAWESPVGSGGGAQRDLTTRNLRENLAEQPSRASRCPQRTPGGWEAETGPPLTCVTTLHLCNQTVAQESTLLKVHSFPKMHL</sequence>